<name>A0A6V8SGS3_9CLOT</name>
<dbReference type="InterPro" id="IPR018117">
    <property type="entry name" value="C5_DNA_meth_AS"/>
</dbReference>
<dbReference type="GO" id="GO:0003886">
    <property type="term" value="F:DNA (cytosine-5-)-methyltransferase activity"/>
    <property type="evidence" value="ECO:0007669"/>
    <property type="project" value="UniProtKB-EC"/>
</dbReference>
<keyword evidence="4 6" id="KW-0949">S-adenosyl-L-methionine</keyword>
<dbReference type="AlphaFoldDB" id="A0A6V8SGS3"/>
<keyword evidence="5" id="KW-0680">Restriction system</keyword>
<feature type="active site" evidence="6">
    <location>
        <position position="94"/>
    </location>
</feature>
<evidence type="ECO:0000256" key="2">
    <source>
        <dbReference type="ARBA" id="ARBA00022603"/>
    </source>
</evidence>
<dbReference type="Gene3D" id="3.90.120.10">
    <property type="entry name" value="DNA Methylase, subunit A, domain 2"/>
    <property type="match status" value="1"/>
</dbReference>
<dbReference type="PROSITE" id="PS51679">
    <property type="entry name" value="SAM_MT_C5"/>
    <property type="match status" value="1"/>
</dbReference>
<comment type="caution">
    <text evidence="7">The sequence shown here is derived from an EMBL/GenBank/DDBJ whole genome shotgun (WGS) entry which is preliminary data.</text>
</comment>
<reference evidence="7 8" key="1">
    <citation type="submission" date="2020-07" db="EMBL/GenBank/DDBJ databases">
        <title>A new beta-1,3-glucan-decomposing anaerobic bacterium isolated from anoxic soil subjected to biological soil disinfestation.</title>
        <authorList>
            <person name="Ueki A."/>
            <person name="Tonouchi A."/>
        </authorList>
    </citation>
    <scope>NUCLEOTIDE SEQUENCE [LARGE SCALE GENOMIC DNA]</scope>
    <source>
        <strain evidence="7 8">TW1</strain>
    </source>
</reference>
<dbReference type="PROSITE" id="PS00094">
    <property type="entry name" value="C5_MTASE_1"/>
    <property type="match status" value="1"/>
</dbReference>
<keyword evidence="8" id="KW-1185">Reference proteome</keyword>
<dbReference type="Pfam" id="PF00145">
    <property type="entry name" value="DNA_methylase"/>
    <property type="match status" value="1"/>
</dbReference>
<evidence type="ECO:0000256" key="4">
    <source>
        <dbReference type="ARBA" id="ARBA00022691"/>
    </source>
</evidence>
<dbReference type="PANTHER" id="PTHR10629">
    <property type="entry name" value="CYTOSINE-SPECIFIC METHYLTRANSFERASE"/>
    <property type="match status" value="1"/>
</dbReference>
<dbReference type="InterPro" id="IPR050390">
    <property type="entry name" value="C5-Methyltransferase"/>
</dbReference>
<dbReference type="GO" id="GO:0009307">
    <property type="term" value="P:DNA restriction-modification system"/>
    <property type="evidence" value="ECO:0007669"/>
    <property type="project" value="UniProtKB-KW"/>
</dbReference>
<dbReference type="InterPro" id="IPR029063">
    <property type="entry name" value="SAM-dependent_MTases_sf"/>
</dbReference>
<evidence type="ECO:0000313" key="7">
    <source>
        <dbReference type="EMBL" id="GFP76377.1"/>
    </source>
</evidence>
<dbReference type="GO" id="GO:0032259">
    <property type="term" value="P:methylation"/>
    <property type="evidence" value="ECO:0007669"/>
    <property type="project" value="UniProtKB-KW"/>
</dbReference>
<sequence>MQEDVLTYISIFSSAGIGCYGFKEEGFECIATNELLEKRMKIQRYNDKCRYDSGYILGDIKEKNNYKKILEAIDFWKIKHNIKNVDVLIATPPCQGMSVANHKKNLNEHIRNSLVIESIKVIKDILPNFIIIENVRSFLNTICTDIDGKDKKIKDAIDDNLSHLYNLSYNILNFKDYGCPSSRTRTLIIGVRNTLSICPDQLLPERTRELPLREVIGNLPSLKVMGEIDNKDLFHSFKRYQTRMLPWIEELKEGQSAFDNTDNNKVPHTIKNGTIIFNKKKNADKYRRQYWDKVAPCIHTRNDILSSQNTIHPNDNRVFSIRELMLMMSIPYSFKWTKYAEDKLNKMPLIEKQAFLKQEEMNIRQSIGEAVPTIIFKSIAKKIKKFYF</sequence>
<dbReference type="GO" id="GO:0003677">
    <property type="term" value="F:DNA binding"/>
    <property type="evidence" value="ECO:0007669"/>
    <property type="project" value="TreeGrafter"/>
</dbReference>
<dbReference type="EC" id="2.1.1.37" evidence="1"/>
<dbReference type="Gene3D" id="3.40.50.150">
    <property type="entry name" value="Vaccinia Virus protein VP39"/>
    <property type="match status" value="1"/>
</dbReference>
<gene>
    <name evidence="7" type="ORF">bsdtw1_02479</name>
</gene>
<comment type="similarity">
    <text evidence="6">Belongs to the class I-like SAM-binding methyltransferase superfamily. C5-methyltransferase family.</text>
</comment>
<dbReference type="SUPFAM" id="SSF53335">
    <property type="entry name" value="S-adenosyl-L-methionine-dependent methyltransferases"/>
    <property type="match status" value="1"/>
</dbReference>
<dbReference type="RefSeq" id="WP_183277809.1">
    <property type="nucleotide sequence ID" value="NZ_BLZR01000001.1"/>
</dbReference>
<organism evidence="7 8">
    <name type="scientific">Clostridium fungisolvens</name>
    <dbReference type="NCBI Taxonomy" id="1604897"/>
    <lineage>
        <taxon>Bacteria</taxon>
        <taxon>Bacillati</taxon>
        <taxon>Bacillota</taxon>
        <taxon>Clostridia</taxon>
        <taxon>Eubacteriales</taxon>
        <taxon>Clostridiaceae</taxon>
        <taxon>Clostridium</taxon>
    </lineage>
</organism>
<evidence type="ECO:0000313" key="8">
    <source>
        <dbReference type="Proteomes" id="UP000580568"/>
    </source>
</evidence>
<dbReference type="PRINTS" id="PR00105">
    <property type="entry name" value="C5METTRFRASE"/>
</dbReference>
<accession>A0A6V8SGS3</accession>
<proteinExistence type="inferred from homology"/>
<keyword evidence="2 6" id="KW-0489">Methyltransferase</keyword>
<dbReference type="InterPro" id="IPR001525">
    <property type="entry name" value="C5_MeTfrase"/>
</dbReference>
<protein>
    <recommendedName>
        <fullName evidence="1">DNA (cytosine-5-)-methyltransferase</fullName>
        <ecNumber evidence="1">2.1.1.37</ecNumber>
    </recommendedName>
</protein>
<evidence type="ECO:0000256" key="1">
    <source>
        <dbReference type="ARBA" id="ARBA00011975"/>
    </source>
</evidence>
<dbReference type="PANTHER" id="PTHR10629:SF52">
    <property type="entry name" value="DNA (CYTOSINE-5)-METHYLTRANSFERASE 1"/>
    <property type="match status" value="1"/>
</dbReference>
<dbReference type="Proteomes" id="UP000580568">
    <property type="component" value="Unassembled WGS sequence"/>
</dbReference>
<dbReference type="GO" id="GO:0044027">
    <property type="term" value="P:negative regulation of gene expression via chromosomal CpG island methylation"/>
    <property type="evidence" value="ECO:0007669"/>
    <property type="project" value="TreeGrafter"/>
</dbReference>
<evidence type="ECO:0000256" key="5">
    <source>
        <dbReference type="ARBA" id="ARBA00022747"/>
    </source>
</evidence>
<dbReference type="EMBL" id="BLZR01000001">
    <property type="protein sequence ID" value="GFP76377.1"/>
    <property type="molecule type" value="Genomic_DNA"/>
</dbReference>
<keyword evidence="3 6" id="KW-0808">Transferase</keyword>
<evidence type="ECO:0000256" key="6">
    <source>
        <dbReference type="PROSITE-ProRule" id="PRU01016"/>
    </source>
</evidence>
<evidence type="ECO:0000256" key="3">
    <source>
        <dbReference type="ARBA" id="ARBA00022679"/>
    </source>
</evidence>